<dbReference type="Gene3D" id="3.40.30.10">
    <property type="entry name" value="Glutaredoxin"/>
    <property type="match status" value="1"/>
</dbReference>
<name>A0A7W7KAQ9_9SPHN</name>
<organism evidence="3 4">
    <name type="scientific">Novosphingobium chloroacetimidivorans</name>
    <dbReference type="NCBI Taxonomy" id="1428314"/>
    <lineage>
        <taxon>Bacteria</taxon>
        <taxon>Pseudomonadati</taxon>
        <taxon>Pseudomonadota</taxon>
        <taxon>Alphaproteobacteria</taxon>
        <taxon>Sphingomonadales</taxon>
        <taxon>Sphingomonadaceae</taxon>
        <taxon>Novosphingobium</taxon>
    </lineage>
</organism>
<dbReference type="GO" id="GO:0004364">
    <property type="term" value="F:glutathione transferase activity"/>
    <property type="evidence" value="ECO:0007669"/>
    <property type="project" value="UniProtKB-EC"/>
</dbReference>
<evidence type="ECO:0000313" key="3">
    <source>
        <dbReference type="EMBL" id="MBB4859036.1"/>
    </source>
</evidence>
<dbReference type="Proteomes" id="UP000555448">
    <property type="component" value="Unassembled WGS sequence"/>
</dbReference>
<dbReference type="EMBL" id="JACHLR010000009">
    <property type="protein sequence ID" value="MBB4859036.1"/>
    <property type="molecule type" value="Genomic_DNA"/>
</dbReference>
<reference evidence="3 4" key="1">
    <citation type="submission" date="2020-08" db="EMBL/GenBank/DDBJ databases">
        <title>Functional genomics of gut bacteria from endangered species of beetles.</title>
        <authorList>
            <person name="Carlos-Shanley C."/>
        </authorList>
    </citation>
    <scope>NUCLEOTIDE SEQUENCE [LARGE SCALE GENOMIC DNA]</scope>
    <source>
        <strain evidence="3 4">S00245</strain>
    </source>
</reference>
<dbReference type="PROSITE" id="PS50405">
    <property type="entry name" value="GST_CTER"/>
    <property type="match status" value="1"/>
</dbReference>
<dbReference type="CDD" id="cd03207">
    <property type="entry name" value="GST_C_8"/>
    <property type="match status" value="1"/>
</dbReference>
<evidence type="ECO:0000313" key="4">
    <source>
        <dbReference type="Proteomes" id="UP000555448"/>
    </source>
</evidence>
<dbReference type="Pfam" id="PF13410">
    <property type="entry name" value="GST_C_2"/>
    <property type="match status" value="1"/>
</dbReference>
<accession>A0A7W7KAQ9</accession>
<dbReference type="SFLD" id="SFLDG00358">
    <property type="entry name" value="Main_(cytGST)"/>
    <property type="match status" value="1"/>
</dbReference>
<dbReference type="SFLD" id="SFLDS00019">
    <property type="entry name" value="Glutathione_Transferase_(cytos"/>
    <property type="match status" value="1"/>
</dbReference>
<dbReference type="PANTHER" id="PTHR44051">
    <property type="entry name" value="GLUTATHIONE S-TRANSFERASE-RELATED"/>
    <property type="match status" value="1"/>
</dbReference>
<dbReference type="InterPro" id="IPR036282">
    <property type="entry name" value="Glutathione-S-Trfase_C_sf"/>
</dbReference>
<dbReference type="PANTHER" id="PTHR44051:SF8">
    <property type="entry name" value="GLUTATHIONE S-TRANSFERASE GSTA"/>
    <property type="match status" value="1"/>
</dbReference>
<dbReference type="Gene3D" id="1.20.1050.10">
    <property type="match status" value="1"/>
</dbReference>
<evidence type="ECO:0000259" key="2">
    <source>
        <dbReference type="PROSITE" id="PS50405"/>
    </source>
</evidence>
<dbReference type="PROSITE" id="PS50404">
    <property type="entry name" value="GST_NTER"/>
    <property type="match status" value="1"/>
</dbReference>
<dbReference type="InterPro" id="IPR040079">
    <property type="entry name" value="Glutathione_S-Trfase"/>
</dbReference>
<dbReference type="SUPFAM" id="SSF47616">
    <property type="entry name" value="GST C-terminal domain-like"/>
    <property type="match status" value="1"/>
</dbReference>
<sequence>MPIDPQATIEITAFDWVPPFAQGYVRDLRPRWACEEMDLAYRERLISAVDRPEWYFRDQPWGQVPTLRDGDLTVFESGATLVHLGEKGGLLPLAGQARAAALSWIFAAYNSIEPYVFEWANVAIFSKKQEWAALRKPSLMADLGGRLDRLQDALGDREWLGEAFSVADIAMVTVLRGADDSGLLEERPALAAYVQRGVSRPAFQTALAAQLAAFSDEMPSRKSQEA</sequence>
<keyword evidence="3" id="KW-0808">Transferase</keyword>
<gene>
    <name evidence="3" type="ORF">HNO88_002362</name>
</gene>
<dbReference type="Pfam" id="PF13409">
    <property type="entry name" value="GST_N_2"/>
    <property type="match status" value="1"/>
</dbReference>
<dbReference type="InterPro" id="IPR004045">
    <property type="entry name" value="Glutathione_S-Trfase_N"/>
</dbReference>
<proteinExistence type="predicted"/>
<dbReference type="RefSeq" id="WP_184245264.1">
    <property type="nucleotide sequence ID" value="NZ_JACHLR010000009.1"/>
</dbReference>
<comment type="caution">
    <text evidence="3">The sequence shown here is derived from an EMBL/GenBank/DDBJ whole genome shotgun (WGS) entry which is preliminary data.</text>
</comment>
<dbReference type="AlphaFoldDB" id="A0A7W7KAQ9"/>
<dbReference type="InterPro" id="IPR036249">
    <property type="entry name" value="Thioredoxin-like_sf"/>
</dbReference>
<dbReference type="EC" id="2.5.1.18" evidence="3"/>
<dbReference type="SUPFAM" id="SSF52833">
    <property type="entry name" value="Thioredoxin-like"/>
    <property type="match status" value="1"/>
</dbReference>
<dbReference type="InterPro" id="IPR010987">
    <property type="entry name" value="Glutathione-S-Trfase_C-like"/>
</dbReference>
<protein>
    <submittedName>
        <fullName evidence="3">Glutathione S-transferase</fullName>
        <ecNumber evidence="3">2.5.1.18</ecNumber>
    </submittedName>
</protein>
<evidence type="ECO:0000259" key="1">
    <source>
        <dbReference type="PROSITE" id="PS50404"/>
    </source>
</evidence>
<feature type="domain" description="GST C-terminal" evidence="2">
    <location>
        <begin position="94"/>
        <end position="220"/>
    </location>
</feature>
<keyword evidence="4" id="KW-1185">Reference proteome</keyword>
<feature type="domain" description="GST N-terminal" evidence="1">
    <location>
        <begin position="29"/>
        <end position="92"/>
    </location>
</feature>